<evidence type="ECO:0000313" key="4">
    <source>
        <dbReference type="Proteomes" id="UP001519290"/>
    </source>
</evidence>
<dbReference type="EMBL" id="JAGIOD010000001">
    <property type="protein sequence ID" value="MBP2382556.1"/>
    <property type="molecule type" value="Genomic_DNA"/>
</dbReference>
<comment type="caution">
    <text evidence="3">The sequence shown here is derived from an EMBL/GenBank/DDBJ whole genome shotgun (WGS) entry which is preliminary data.</text>
</comment>
<dbReference type="InterPro" id="IPR021522">
    <property type="entry name" value="MctB"/>
</dbReference>
<dbReference type="RefSeq" id="WP_209902475.1">
    <property type="nucleotide sequence ID" value="NZ_BAAAJW010000007.1"/>
</dbReference>
<feature type="region of interest" description="Disordered" evidence="2">
    <location>
        <begin position="304"/>
        <end position="352"/>
    </location>
</feature>
<protein>
    <submittedName>
        <fullName evidence="3">Outer membrane murein-binding lipoprotein Lpp</fullName>
    </submittedName>
</protein>
<reference evidence="3 4" key="1">
    <citation type="submission" date="2021-03" db="EMBL/GenBank/DDBJ databases">
        <title>Sequencing the genomes of 1000 actinobacteria strains.</title>
        <authorList>
            <person name="Klenk H.-P."/>
        </authorList>
    </citation>
    <scope>NUCLEOTIDE SEQUENCE [LARGE SCALE GENOMIC DNA]</scope>
    <source>
        <strain evidence="3 4">DSM 14566</strain>
    </source>
</reference>
<gene>
    <name evidence="3" type="ORF">JOF43_002513</name>
</gene>
<proteinExistence type="predicted"/>
<evidence type="ECO:0000313" key="3">
    <source>
        <dbReference type="EMBL" id="MBP2382556.1"/>
    </source>
</evidence>
<feature type="coiled-coil region" evidence="1">
    <location>
        <begin position="34"/>
        <end position="61"/>
    </location>
</feature>
<evidence type="ECO:0000256" key="1">
    <source>
        <dbReference type="SAM" id="Coils"/>
    </source>
</evidence>
<name>A0ABS4X2H5_9MICO</name>
<organism evidence="3 4">
    <name type="scientific">Brachybacterium sacelli</name>
    <dbReference type="NCBI Taxonomy" id="173364"/>
    <lineage>
        <taxon>Bacteria</taxon>
        <taxon>Bacillati</taxon>
        <taxon>Actinomycetota</taxon>
        <taxon>Actinomycetes</taxon>
        <taxon>Micrococcales</taxon>
        <taxon>Dermabacteraceae</taxon>
        <taxon>Brachybacterium</taxon>
    </lineage>
</organism>
<keyword evidence="4" id="KW-1185">Reference proteome</keyword>
<evidence type="ECO:0000256" key="2">
    <source>
        <dbReference type="SAM" id="MobiDB-lite"/>
    </source>
</evidence>
<dbReference type="Pfam" id="PF11382">
    <property type="entry name" value="MctB"/>
    <property type="match status" value="1"/>
</dbReference>
<keyword evidence="3" id="KW-0449">Lipoprotein</keyword>
<keyword evidence="1" id="KW-0175">Coiled coil</keyword>
<sequence length="352" mass="36352">MIDFRYHLVSLISVFLALAVGIVLGAGPLRESLGDQLAGQVEQLRSEQDQLRTEADELTTRNGQLASFVTDIGPELVADTLPGADVAILTDHSSTRSDTDRITSLLEDAGVGSTLRVDLQPSLWEPGQEQARTESVEQIRAIAPVLLEDGLDDSEQLTAVVVALLNPSTAGELSEELRTQVWQVLTGHEMVALDGEVPAGVDGVVVASAAPEEFTDEAESDDVAAERAQSLLAAQTAVLTRLSGAGIPSVVSAATPQNDASTGILRTVRGDAAFEALSTTDRLQEADGPVLSVLALIEQARGGQGAYGTTVDAQDRLPALPETRGVEDGAGGGGDGQDTGAQGAPSDGGGAE</sequence>
<feature type="compositionally biased region" description="Gly residues" evidence="2">
    <location>
        <begin position="328"/>
        <end position="337"/>
    </location>
</feature>
<dbReference type="Proteomes" id="UP001519290">
    <property type="component" value="Unassembled WGS sequence"/>
</dbReference>
<accession>A0ABS4X2H5</accession>